<dbReference type="Gene3D" id="3.40.50.300">
    <property type="entry name" value="P-loop containing nucleotide triphosphate hydrolases"/>
    <property type="match status" value="2"/>
</dbReference>
<dbReference type="PANTHER" id="PTHR43790:SF4">
    <property type="entry name" value="GUANOSINE IMPORT ATP-BINDING PROTEIN NUPO"/>
    <property type="match status" value="1"/>
</dbReference>
<keyword evidence="12" id="KW-1185">Reference proteome</keyword>
<comment type="similarity">
    <text evidence="2">Belongs to the ABC transporter superfamily.</text>
</comment>
<dbReference type="SUPFAM" id="SSF52540">
    <property type="entry name" value="P-loop containing nucleoside triphosphate hydrolases"/>
    <property type="match status" value="2"/>
</dbReference>
<gene>
    <name evidence="11" type="primary">mglA_2</name>
    <name evidence="11" type="ORF">BRLA_c032290</name>
</gene>
<keyword evidence="9" id="KW-0472">Membrane</keyword>
<comment type="subcellular location">
    <subcellularLocation>
        <location evidence="1">Cell membrane</location>
        <topology evidence="1">Peripheral membrane protein</topology>
    </subcellularLocation>
</comment>
<evidence type="ECO:0000256" key="5">
    <source>
        <dbReference type="ARBA" id="ARBA00022737"/>
    </source>
</evidence>
<feature type="domain" description="ABC transporter" evidence="10">
    <location>
        <begin position="260"/>
        <end position="504"/>
    </location>
</feature>
<dbReference type="KEGG" id="blr:BRLA_c032290"/>
<dbReference type="CDD" id="cd03215">
    <property type="entry name" value="ABC_Carb_Monos_II"/>
    <property type="match status" value="1"/>
</dbReference>
<dbReference type="InterPro" id="IPR027417">
    <property type="entry name" value="P-loop_NTPase"/>
</dbReference>
<evidence type="ECO:0000256" key="1">
    <source>
        <dbReference type="ARBA" id="ARBA00004202"/>
    </source>
</evidence>
<dbReference type="GO" id="GO:0005524">
    <property type="term" value="F:ATP binding"/>
    <property type="evidence" value="ECO:0007669"/>
    <property type="project" value="UniProtKB-KW"/>
</dbReference>
<dbReference type="PANTHER" id="PTHR43790">
    <property type="entry name" value="CARBOHYDRATE TRANSPORT ATP-BINDING PROTEIN MG119-RELATED"/>
    <property type="match status" value="1"/>
</dbReference>
<keyword evidence="7 11" id="KW-0067">ATP-binding</keyword>
<evidence type="ECO:0000313" key="12">
    <source>
        <dbReference type="Proteomes" id="UP000005850"/>
    </source>
</evidence>
<dbReference type="Proteomes" id="UP000005850">
    <property type="component" value="Chromosome"/>
</dbReference>
<dbReference type="EC" id="3.6.3.17" evidence="11"/>
<keyword evidence="6" id="KW-0547">Nucleotide-binding</keyword>
<dbReference type="GO" id="GO:0005886">
    <property type="term" value="C:plasma membrane"/>
    <property type="evidence" value="ECO:0007669"/>
    <property type="project" value="UniProtKB-SubCell"/>
</dbReference>
<dbReference type="GO" id="GO:0016887">
    <property type="term" value="F:ATP hydrolysis activity"/>
    <property type="evidence" value="ECO:0007669"/>
    <property type="project" value="InterPro"/>
</dbReference>
<dbReference type="FunFam" id="3.40.50.300:FF:000127">
    <property type="entry name" value="Ribose import ATP-binding protein RbsA"/>
    <property type="match status" value="1"/>
</dbReference>
<feature type="domain" description="ABC transporter" evidence="10">
    <location>
        <begin position="8"/>
        <end position="243"/>
    </location>
</feature>
<dbReference type="InterPro" id="IPR003439">
    <property type="entry name" value="ABC_transporter-like_ATP-bd"/>
</dbReference>
<name>A0A075R810_BRELA</name>
<dbReference type="STRING" id="1042163.BRLA_c032290"/>
<organism evidence="11 12">
    <name type="scientific">Brevibacillus laterosporus LMG 15441</name>
    <dbReference type="NCBI Taxonomy" id="1042163"/>
    <lineage>
        <taxon>Bacteria</taxon>
        <taxon>Bacillati</taxon>
        <taxon>Bacillota</taxon>
        <taxon>Bacilli</taxon>
        <taxon>Bacillales</taxon>
        <taxon>Paenibacillaceae</taxon>
        <taxon>Brevibacillus</taxon>
    </lineage>
</organism>
<sequence length="513" mass="56463">MKDVKTVVEMRGITKRFPGIIANDNIQLKVKKGEIHALLGENGAGKSTLMNILFGLYQPDEGEILLNETPVKITSPNVANELGIGMVHQHFMLVEPFTVTENIILGKEPKNGLKIDINSAAKKVQALSEQYGLKVDPYAKIEDISVGMQQRVEILKTLYRGANILIFDEPTAVLTPQEISELIEIMRNLVKEGKTIILITHKLKEIMAICDSVTIIRRGKTIDSLAIKDTNPDELASKMVGRDVTFSVDKKPANPKEASLSVKNVTAMGNRGVNALNKISFDVKAGEILGIAGVDGNGQSELIEVLTGLRKCQEGSVTLNGKDLTNKTPRFISESGLSNIPEDRHKHGLVLDFNMAENIVLETYFHPEFNKNGFLNYDAINKHAEKLIEEFDVRTPGIHTLARALSGGNQQKAIIAREVNKNPDLLIAAQPTRGLDVGAIEFIHKRLIEQRDKGKAVLLISFELDEIRNVSDRIAVIYEGEIVGIVDPKTTSEQELGLMMSGGKRIQGGEQDE</sequence>
<keyword evidence="3" id="KW-0813">Transport</keyword>
<dbReference type="PROSITE" id="PS00211">
    <property type="entry name" value="ABC_TRANSPORTER_1"/>
    <property type="match status" value="2"/>
</dbReference>
<keyword evidence="11" id="KW-0378">Hydrolase</keyword>
<dbReference type="SMART" id="SM00382">
    <property type="entry name" value="AAA"/>
    <property type="match status" value="1"/>
</dbReference>
<dbReference type="RefSeq" id="WP_003336991.1">
    <property type="nucleotide sequence ID" value="NZ_CP007806.1"/>
</dbReference>
<proteinExistence type="inferred from homology"/>
<evidence type="ECO:0000259" key="10">
    <source>
        <dbReference type="PROSITE" id="PS50893"/>
    </source>
</evidence>
<dbReference type="FunFam" id="3.40.50.300:FF:001390">
    <property type="entry name" value="ABC transporter, ATP-binding protein"/>
    <property type="match status" value="1"/>
</dbReference>
<dbReference type="EMBL" id="CP007806">
    <property type="protein sequence ID" value="AIG27541.1"/>
    <property type="molecule type" value="Genomic_DNA"/>
</dbReference>
<evidence type="ECO:0000256" key="2">
    <source>
        <dbReference type="ARBA" id="ARBA00005417"/>
    </source>
</evidence>
<evidence type="ECO:0000313" key="11">
    <source>
        <dbReference type="EMBL" id="AIG27541.1"/>
    </source>
</evidence>
<dbReference type="HOGENOM" id="CLU_000604_92_0_9"/>
<evidence type="ECO:0000256" key="7">
    <source>
        <dbReference type="ARBA" id="ARBA00022840"/>
    </source>
</evidence>
<keyword evidence="4" id="KW-1003">Cell membrane</keyword>
<accession>A0A075R810</accession>
<evidence type="ECO:0000256" key="3">
    <source>
        <dbReference type="ARBA" id="ARBA00022448"/>
    </source>
</evidence>
<dbReference type="InterPro" id="IPR050107">
    <property type="entry name" value="ABC_carbohydrate_import_ATPase"/>
</dbReference>
<dbReference type="CDD" id="cd03216">
    <property type="entry name" value="ABC_Carb_Monos_I"/>
    <property type="match status" value="1"/>
</dbReference>
<dbReference type="AlphaFoldDB" id="A0A075R810"/>
<evidence type="ECO:0000256" key="4">
    <source>
        <dbReference type="ARBA" id="ARBA00022475"/>
    </source>
</evidence>
<reference evidence="11 12" key="1">
    <citation type="journal article" date="2011" name="J. Bacteriol.">
        <title>Genome sequence of Brevibacillus laterosporus LMG 15441, a pathogen of invertebrates.</title>
        <authorList>
            <person name="Djukic M."/>
            <person name="Poehlein A."/>
            <person name="Thurmer A."/>
            <person name="Daniel R."/>
        </authorList>
    </citation>
    <scope>NUCLEOTIDE SEQUENCE [LARGE SCALE GENOMIC DNA]</scope>
    <source>
        <strain evidence="11 12">LMG 15441</strain>
    </source>
</reference>
<dbReference type="Pfam" id="PF00005">
    <property type="entry name" value="ABC_tran"/>
    <property type="match status" value="2"/>
</dbReference>
<dbReference type="InterPro" id="IPR017871">
    <property type="entry name" value="ABC_transporter-like_CS"/>
</dbReference>
<evidence type="ECO:0000256" key="8">
    <source>
        <dbReference type="ARBA" id="ARBA00022967"/>
    </source>
</evidence>
<keyword evidence="5" id="KW-0677">Repeat</keyword>
<evidence type="ECO:0000256" key="6">
    <source>
        <dbReference type="ARBA" id="ARBA00022741"/>
    </source>
</evidence>
<protein>
    <submittedName>
        <fullName evidence="11">Galactose/methyl galactoside import ATP-binding protein MglA</fullName>
        <ecNumber evidence="11">3.6.3.17</ecNumber>
    </submittedName>
</protein>
<dbReference type="PROSITE" id="PS50893">
    <property type="entry name" value="ABC_TRANSPORTER_2"/>
    <property type="match status" value="2"/>
</dbReference>
<dbReference type="InterPro" id="IPR003593">
    <property type="entry name" value="AAA+_ATPase"/>
</dbReference>
<evidence type="ECO:0000256" key="9">
    <source>
        <dbReference type="ARBA" id="ARBA00023136"/>
    </source>
</evidence>
<dbReference type="eggNOG" id="COG3845">
    <property type="taxonomic scope" value="Bacteria"/>
</dbReference>
<keyword evidence="8" id="KW-1278">Translocase</keyword>